<comment type="similarity">
    <text evidence="1">Belongs to the Fmt family.</text>
</comment>
<organism evidence="6 7">
    <name type="scientific">Microbacterium testaceum</name>
    <name type="common">Aureobacterium testaceum</name>
    <name type="synonym">Brevibacterium testaceum</name>
    <dbReference type="NCBI Taxonomy" id="2033"/>
    <lineage>
        <taxon>Bacteria</taxon>
        <taxon>Bacillati</taxon>
        <taxon>Actinomycetota</taxon>
        <taxon>Actinomycetes</taxon>
        <taxon>Micrococcales</taxon>
        <taxon>Microbacteriaceae</taxon>
        <taxon>Microbacterium</taxon>
    </lineage>
</organism>
<dbReference type="SUPFAM" id="SSF53328">
    <property type="entry name" value="Formyltransferase"/>
    <property type="match status" value="1"/>
</dbReference>
<dbReference type="PANTHER" id="PTHR11138">
    <property type="entry name" value="METHIONYL-TRNA FORMYLTRANSFERASE"/>
    <property type="match status" value="1"/>
</dbReference>
<evidence type="ECO:0000313" key="6">
    <source>
        <dbReference type="EMBL" id="GEB46799.1"/>
    </source>
</evidence>
<dbReference type="SUPFAM" id="SSF50486">
    <property type="entry name" value="FMT C-terminal domain-like"/>
    <property type="match status" value="1"/>
</dbReference>
<keyword evidence="3" id="KW-0648">Protein biosynthesis</keyword>
<dbReference type="Gene3D" id="3.40.50.12230">
    <property type="match status" value="1"/>
</dbReference>
<dbReference type="PANTHER" id="PTHR11138:SF5">
    <property type="entry name" value="METHIONYL-TRNA FORMYLTRANSFERASE, MITOCHONDRIAL"/>
    <property type="match status" value="1"/>
</dbReference>
<evidence type="ECO:0000313" key="7">
    <source>
        <dbReference type="Proteomes" id="UP000319525"/>
    </source>
</evidence>
<evidence type="ECO:0000256" key="3">
    <source>
        <dbReference type="ARBA" id="ARBA00022917"/>
    </source>
</evidence>
<feature type="domain" description="Formyl transferase N-terminal" evidence="4">
    <location>
        <begin position="1"/>
        <end position="177"/>
    </location>
</feature>
<dbReference type="CDD" id="cd08369">
    <property type="entry name" value="FMT_core"/>
    <property type="match status" value="1"/>
</dbReference>
<evidence type="ECO:0000259" key="4">
    <source>
        <dbReference type="Pfam" id="PF00551"/>
    </source>
</evidence>
<proteinExistence type="inferred from homology"/>
<dbReference type="InterPro" id="IPR011034">
    <property type="entry name" value="Formyl_transferase-like_C_sf"/>
</dbReference>
<dbReference type="Proteomes" id="UP000319525">
    <property type="component" value="Unassembled WGS sequence"/>
</dbReference>
<evidence type="ECO:0000259" key="5">
    <source>
        <dbReference type="Pfam" id="PF02911"/>
    </source>
</evidence>
<feature type="domain" description="Formyl transferase C-terminal" evidence="5">
    <location>
        <begin position="206"/>
        <end position="302"/>
    </location>
</feature>
<dbReference type="InterPro" id="IPR002376">
    <property type="entry name" value="Formyl_transf_N"/>
</dbReference>
<evidence type="ECO:0000256" key="2">
    <source>
        <dbReference type="ARBA" id="ARBA00022679"/>
    </source>
</evidence>
<dbReference type="Pfam" id="PF02911">
    <property type="entry name" value="Formyl_trans_C"/>
    <property type="match status" value="1"/>
</dbReference>
<sequence length="314" mass="35130">MRVAMFGYQTWGHRTLDALLGSTHDIVGVVTHPASDHAYEKIWDDSVEQLAQEHGIPVHLARRPDDAMIARLTEWRPDIIVANNWRTWLPPEVYDRPPHGTLNLHDSLLPAFTGFSPVPWALISGAEQVGITAHRMDGGLDTGDIAVQRAVPIGPRSTGTELVRATIDLIPEVLLHALQQIETGTVEWRPQDLDQRVFFHRRTELDSLIDWTWPAEDIDRLVRAMSDPYPSAHTYCRGERLEILEAHVSTFRYGGTPGRIFIREGDGMAVVAGGDAYRGDRRALVIDRVRTPDGVEHTANAYFPTGGGYLSREP</sequence>
<gene>
    <name evidence="6" type="ORF">MTE01_27440</name>
</gene>
<comment type="caution">
    <text evidence="6">The sequence shown here is derived from an EMBL/GenBank/DDBJ whole genome shotgun (WGS) entry which is preliminary data.</text>
</comment>
<protein>
    <submittedName>
        <fullName evidence="6">Methionyl-tRNA formyltransferase</fullName>
    </submittedName>
</protein>
<dbReference type="GO" id="GO:0004479">
    <property type="term" value="F:methionyl-tRNA formyltransferase activity"/>
    <property type="evidence" value="ECO:0007669"/>
    <property type="project" value="TreeGrafter"/>
</dbReference>
<name>A0A4Y3QPC3_MICTE</name>
<evidence type="ECO:0000256" key="1">
    <source>
        <dbReference type="ARBA" id="ARBA00010699"/>
    </source>
</evidence>
<accession>A0A4Y3QPC3</accession>
<reference evidence="6 7" key="1">
    <citation type="submission" date="2019-06" db="EMBL/GenBank/DDBJ databases">
        <title>Whole genome shotgun sequence of Microbacterium testaceum NBRC 12675.</title>
        <authorList>
            <person name="Hosoyama A."/>
            <person name="Uohara A."/>
            <person name="Ohji S."/>
            <person name="Ichikawa N."/>
        </authorList>
    </citation>
    <scope>NUCLEOTIDE SEQUENCE [LARGE SCALE GENOMIC DNA]</scope>
    <source>
        <strain evidence="6 7">NBRC 12675</strain>
    </source>
</reference>
<keyword evidence="2 6" id="KW-0808">Transferase</keyword>
<dbReference type="InterPro" id="IPR036477">
    <property type="entry name" value="Formyl_transf_N_sf"/>
</dbReference>
<dbReference type="CDD" id="cd08704">
    <property type="entry name" value="Met_tRNA_FMT_C"/>
    <property type="match status" value="1"/>
</dbReference>
<dbReference type="GeneID" id="57145428"/>
<dbReference type="Pfam" id="PF00551">
    <property type="entry name" value="Formyl_trans_N"/>
    <property type="match status" value="1"/>
</dbReference>
<dbReference type="EMBL" id="BJML01000009">
    <property type="protein sequence ID" value="GEB46799.1"/>
    <property type="molecule type" value="Genomic_DNA"/>
</dbReference>
<dbReference type="OrthoDB" id="9802815at2"/>
<dbReference type="InterPro" id="IPR005793">
    <property type="entry name" value="Formyl_trans_C"/>
</dbReference>
<dbReference type="RefSeq" id="WP_141378065.1">
    <property type="nucleotide sequence ID" value="NZ_BJML01000009.1"/>
</dbReference>
<dbReference type="AlphaFoldDB" id="A0A4Y3QPC3"/>
<dbReference type="GO" id="GO:0005829">
    <property type="term" value="C:cytosol"/>
    <property type="evidence" value="ECO:0007669"/>
    <property type="project" value="TreeGrafter"/>
</dbReference>
<dbReference type="InterPro" id="IPR044135">
    <property type="entry name" value="Met-tRNA-FMT_C"/>
</dbReference>